<dbReference type="RefSeq" id="WP_224036383.1">
    <property type="nucleotide sequence ID" value="NZ_AP024849.1"/>
</dbReference>
<keyword evidence="1" id="KW-0812">Transmembrane</keyword>
<protein>
    <submittedName>
        <fullName evidence="3">Competence protein</fullName>
    </submittedName>
</protein>
<evidence type="ECO:0000259" key="2">
    <source>
        <dbReference type="SMART" id="SM00278"/>
    </source>
</evidence>
<dbReference type="NCBIfam" id="TIGR00426">
    <property type="entry name" value="competence protein ComEA helix-hairpin-helix repeat region"/>
    <property type="match status" value="1"/>
</dbReference>
<evidence type="ECO:0000256" key="1">
    <source>
        <dbReference type="SAM" id="Phobius"/>
    </source>
</evidence>
<dbReference type="InterPro" id="IPR010994">
    <property type="entry name" value="RuvA_2-like"/>
</dbReference>
<keyword evidence="4" id="KW-1185">Reference proteome</keyword>
<dbReference type="PANTHER" id="PTHR21180:SF32">
    <property type="entry name" value="ENDONUCLEASE_EXONUCLEASE_PHOSPHATASE FAMILY DOMAIN-CONTAINING PROTEIN 1"/>
    <property type="match status" value="1"/>
</dbReference>
<evidence type="ECO:0000313" key="3">
    <source>
        <dbReference type="EMBL" id="BCZ44725.1"/>
    </source>
</evidence>
<dbReference type="SMART" id="SM00278">
    <property type="entry name" value="HhH1"/>
    <property type="match status" value="2"/>
</dbReference>
<dbReference type="InterPro" id="IPR003583">
    <property type="entry name" value="Hlx-hairpin-Hlx_DNA-bd_motif"/>
</dbReference>
<gene>
    <name evidence="3" type="ORF">psyc5s11_07920</name>
</gene>
<name>A0ABM7T1G2_9CLOT</name>
<dbReference type="SUPFAM" id="SSF47781">
    <property type="entry name" value="RuvA domain 2-like"/>
    <property type="match status" value="1"/>
</dbReference>
<dbReference type="Pfam" id="PF12836">
    <property type="entry name" value="HHH_3"/>
    <property type="match status" value="1"/>
</dbReference>
<accession>A0ABM7T1G2</accession>
<dbReference type="InterPro" id="IPR051675">
    <property type="entry name" value="Endo/Exo/Phosphatase_dom_1"/>
</dbReference>
<dbReference type="Proteomes" id="UP000824633">
    <property type="component" value="Chromosome"/>
</dbReference>
<proteinExistence type="predicted"/>
<keyword evidence="1" id="KW-0472">Membrane</keyword>
<dbReference type="InterPro" id="IPR019554">
    <property type="entry name" value="Soluble_ligand-bd"/>
</dbReference>
<dbReference type="Gene3D" id="1.10.150.280">
    <property type="entry name" value="AF1531-like domain"/>
    <property type="match status" value="1"/>
</dbReference>
<organism evidence="3 4">
    <name type="scientific">Clostridium gelidum</name>
    <dbReference type="NCBI Taxonomy" id="704125"/>
    <lineage>
        <taxon>Bacteria</taxon>
        <taxon>Bacillati</taxon>
        <taxon>Bacillota</taxon>
        <taxon>Clostridia</taxon>
        <taxon>Eubacteriales</taxon>
        <taxon>Clostridiaceae</taxon>
        <taxon>Clostridium</taxon>
    </lineage>
</organism>
<dbReference type="Pfam" id="PF10531">
    <property type="entry name" value="SLBB"/>
    <property type="match status" value="1"/>
</dbReference>
<dbReference type="PANTHER" id="PTHR21180">
    <property type="entry name" value="ENDONUCLEASE/EXONUCLEASE/PHOSPHATASE FAMILY DOMAIN-CONTAINING PROTEIN 1"/>
    <property type="match status" value="1"/>
</dbReference>
<sequence>MIQELLKDKKKIGILSILVIVIIAFGILYLKSGFKELKKNDKESIFVDDIENTDKSAVTSNNNMKNNSNSTKNKEVTVPIKDKSIVVEIKGEVKKPDVYTLDENAIVKELIEAAGGLTENADLNNINRAKKLQNHELVYIANKNGINKEGTTKNSELNTSNSQVTSNNIVNINTATIEQLKTLNGVGDSKAKSIIEYREQSGGFKSIEDIKNVNGIGEKMFEKIKEQIEI</sequence>
<evidence type="ECO:0000313" key="4">
    <source>
        <dbReference type="Proteomes" id="UP000824633"/>
    </source>
</evidence>
<dbReference type="InterPro" id="IPR004509">
    <property type="entry name" value="Competence_ComEA_HhH"/>
</dbReference>
<feature type="domain" description="Helix-hairpin-helix DNA-binding motif class 1" evidence="2">
    <location>
        <begin position="178"/>
        <end position="197"/>
    </location>
</feature>
<reference evidence="4" key="1">
    <citation type="submission" date="2021-07" db="EMBL/GenBank/DDBJ databases">
        <title>Complete genome sequencing of a Clostridium isolate.</title>
        <authorList>
            <person name="Ueki A."/>
            <person name="Tonouchi A."/>
        </authorList>
    </citation>
    <scope>NUCLEOTIDE SEQUENCE [LARGE SCALE GENOMIC DNA]</scope>
    <source>
        <strain evidence="4">C5S11</strain>
    </source>
</reference>
<feature type="transmembrane region" description="Helical" evidence="1">
    <location>
        <begin position="12"/>
        <end position="30"/>
    </location>
</feature>
<feature type="domain" description="Helix-hairpin-helix DNA-binding motif class 1" evidence="2">
    <location>
        <begin position="208"/>
        <end position="227"/>
    </location>
</feature>
<dbReference type="EMBL" id="AP024849">
    <property type="protein sequence ID" value="BCZ44725.1"/>
    <property type="molecule type" value="Genomic_DNA"/>
</dbReference>
<keyword evidence="1" id="KW-1133">Transmembrane helix</keyword>